<gene>
    <name evidence="1" type="ORF">GNE12_03050</name>
</gene>
<sequence length="68" mass="7908">MQQMRINVGWVERSETQQNRGFGVGLLYEKAAPTFLNPTYICLKYFVNWYNTQVATFCRRNAKTAILG</sequence>
<dbReference type="RefSeq" id="WP_041456022.1">
    <property type="nucleotide sequence ID" value="NZ_JACKZP010000006.1"/>
</dbReference>
<protein>
    <recommendedName>
        <fullName evidence="3">Transposase</fullName>
    </recommendedName>
</protein>
<keyword evidence="2" id="KW-1185">Reference proteome</keyword>
<name>A0ABR6S3A3_ANAVA</name>
<evidence type="ECO:0000313" key="2">
    <source>
        <dbReference type="Proteomes" id="UP000570851"/>
    </source>
</evidence>
<dbReference type="Proteomes" id="UP000570851">
    <property type="component" value="Unassembled WGS sequence"/>
</dbReference>
<dbReference type="GeneID" id="58723729"/>
<accession>A0ABR6S3A3</accession>
<evidence type="ECO:0008006" key="3">
    <source>
        <dbReference type="Google" id="ProtNLM"/>
    </source>
</evidence>
<proteinExistence type="predicted"/>
<comment type="caution">
    <text evidence="1">The sequence shown here is derived from an EMBL/GenBank/DDBJ whole genome shotgun (WGS) entry which is preliminary data.</text>
</comment>
<reference evidence="1 2" key="1">
    <citation type="submission" date="2019-11" db="EMBL/GenBank/DDBJ databases">
        <title>Comparison of genomes from free-living endosymbiotic cyanobacteria isolated from Azolla.</title>
        <authorList>
            <person name="Thiel T."/>
            <person name="Pratte B."/>
        </authorList>
    </citation>
    <scope>NUCLEOTIDE SEQUENCE [LARGE SCALE GENOMIC DNA]</scope>
    <source>
        <strain evidence="1 2">N2B</strain>
    </source>
</reference>
<dbReference type="EMBL" id="JACKZP010000006">
    <property type="protein sequence ID" value="MBC1300890.1"/>
    <property type="molecule type" value="Genomic_DNA"/>
</dbReference>
<organism evidence="1 2">
    <name type="scientific">Trichormus variabilis N2B</name>
    <dbReference type="NCBI Taxonomy" id="2681315"/>
    <lineage>
        <taxon>Bacteria</taxon>
        <taxon>Bacillati</taxon>
        <taxon>Cyanobacteriota</taxon>
        <taxon>Cyanophyceae</taxon>
        <taxon>Nostocales</taxon>
        <taxon>Nostocaceae</taxon>
        <taxon>Trichormus</taxon>
    </lineage>
</organism>
<evidence type="ECO:0000313" key="1">
    <source>
        <dbReference type="EMBL" id="MBC1300890.1"/>
    </source>
</evidence>